<protein>
    <submittedName>
        <fullName evidence="1">Phage I-like protein</fullName>
    </submittedName>
</protein>
<organism evidence="2 3">
    <name type="scientific">Erythrobacter ramosus</name>
    <dbReference type="NCBI Taxonomy" id="35811"/>
    <lineage>
        <taxon>Bacteria</taxon>
        <taxon>Pseudomonadati</taxon>
        <taxon>Pseudomonadota</taxon>
        <taxon>Alphaproteobacteria</taxon>
        <taxon>Sphingomonadales</taxon>
        <taxon>Erythrobacteraceae</taxon>
        <taxon>Erythrobacter/Porphyrobacter group</taxon>
        <taxon>Erythrobacter</taxon>
    </lineage>
</organism>
<dbReference type="PIRSF" id="PIRSF016624">
    <property type="entry name" value="Mu_prophg_I"/>
    <property type="match status" value="1"/>
</dbReference>
<dbReference type="InterPro" id="IPR012106">
    <property type="entry name" value="Phage_Mu_Gp1"/>
</dbReference>
<keyword evidence="4" id="KW-1185">Reference proteome</keyword>
<dbReference type="AlphaFoldDB" id="A0A6I4UIN5"/>
<evidence type="ECO:0000313" key="2">
    <source>
        <dbReference type="EMBL" id="MXP37199.1"/>
    </source>
</evidence>
<gene>
    <name evidence="1" type="ORF">FHS52_001116</name>
    <name evidence="2" type="ORF">GRI59_01065</name>
</gene>
<dbReference type="EMBL" id="JACICE010000001">
    <property type="protein sequence ID" value="MBB3775173.1"/>
    <property type="molecule type" value="Genomic_DNA"/>
</dbReference>
<proteinExistence type="predicted"/>
<accession>A0A6I4UIN5</accession>
<dbReference type="EMBL" id="WTYB01000001">
    <property type="protein sequence ID" value="MXP37199.1"/>
    <property type="molecule type" value="Genomic_DNA"/>
</dbReference>
<evidence type="ECO:0000313" key="3">
    <source>
        <dbReference type="Proteomes" id="UP000430021"/>
    </source>
</evidence>
<dbReference type="Pfam" id="PF10123">
    <property type="entry name" value="Mu-like_Pro"/>
    <property type="match status" value="1"/>
</dbReference>
<comment type="caution">
    <text evidence="2">The sequence shown here is derived from an EMBL/GenBank/DDBJ whole genome shotgun (WGS) entry which is preliminary data.</text>
</comment>
<dbReference type="OrthoDB" id="7306769at2"/>
<dbReference type="RefSeq" id="WP_160759355.1">
    <property type="nucleotide sequence ID" value="NZ_BAAADZ010000002.1"/>
</dbReference>
<evidence type="ECO:0000313" key="1">
    <source>
        <dbReference type="EMBL" id="MBB3775173.1"/>
    </source>
</evidence>
<dbReference type="Proteomes" id="UP000430021">
    <property type="component" value="Unassembled WGS sequence"/>
</dbReference>
<reference evidence="2 3" key="1">
    <citation type="submission" date="2019-12" db="EMBL/GenBank/DDBJ databases">
        <title>Genomic-based taxomic classification of the family Erythrobacteraceae.</title>
        <authorList>
            <person name="Xu L."/>
        </authorList>
    </citation>
    <scope>NUCLEOTIDE SEQUENCE [LARGE SCALE GENOMIC DNA]</scope>
    <source>
        <strain evidence="2 3">JCM 10282</strain>
    </source>
</reference>
<sequence length="361" mass="38163">MTKSIALALCNAPQLPASMPEDGREWLHLLPGGGRVETVDGRGPYTVEDYDALIAASLTDGERLVLDECHSTDLAAPLGQPAPARGWIVALEARQDGIWGQVEWTGTGRQLREDKAYRGISPVIAHTKNKQIVAIRRASLVNQPNLKGLEALHAEENGMDFMKAIAAALGLGDDATEEAILAAVKKMSGGSENNKEMASAINAALQPIATALALQGAVTSDAILTRIGTLREGVADETAITALQSQLVETTKQFNALQASISLQAAQAFVDGAIAEGRVGVKPMRDRYIAMHQKDPKGTEELIAAMPAVASEAVSLHGRQPARTTTDLDEADRAVIALMGIDPAAFKKARAAELGIEEEVA</sequence>
<reference evidence="1 4" key="2">
    <citation type="submission" date="2020-08" db="EMBL/GenBank/DDBJ databases">
        <title>Genomic Encyclopedia of Type Strains, Phase IV (KMG-IV): sequencing the most valuable type-strain genomes for metagenomic binning, comparative biology and taxonomic classification.</title>
        <authorList>
            <person name="Goeker M."/>
        </authorList>
    </citation>
    <scope>NUCLEOTIDE SEQUENCE [LARGE SCALE GENOMIC DNA]</scope>
    <source>
        <strain evidence="1 4">DSM 8510</strain>
    </source>
</reference>
<dbReference type="Proteomes" id="UP000548685">
    <property type="component" value="Unassembled WGS sequence"/>
</dbReference>
<name>A0A6I4UIN5_9SPHN</name>
<evidence type="ECO:0000313" key="4">
    <source>
        <dbReference type="Proteomes" id="UP000548685"/>
    </source>
</evidence>